<keyword evidence="3" id="KW-1185">Reference proteome</keyword>
<dbReference type="InterPro" id="IPR030395">
    <property type="entry name" value="GP_PDE_dom"/>
</dbReference>
<dbReference type="Pfam" id="PF03009">
    <property type="entry name" value="GDPD"/>
    <property type="match status" value="1"/>
</dbReference>
<evidence type="ECO:0000313" key="3">
    <source>
        <dbReference type="Proteomes" id="UP000215137"/>
    </source>
</evidence>
<dbReference type="PANTHER" id="PTHR46211:SF1">
    <property type="entry name" value="GLYCEROPHOSPHODIESTER PHOSPHODIESTERASE, CYTOPLASMIC"/>
    <property type="match status" value="1"/>
</dbReference>
<dbReference type="Proteomes" id="UP000215137">
    <property type="component" value="Chromosome"/>
</dbReference>
<dbReference type="PROSITE" id="PS51704">
    <property type="entry name" value="GP_PDE"/>
    <property type="match status" value="1"/>
</dbReference>
<dbReference type="KEGG" id="bko:CKF48_05180"/>
<sequence length="245" mass="27052">MGVSERVEEVSIYAHRGMSGTFPENTMTAFQAALDAGVEGIELDVQMSKDGHLVIIHDEQINRTTNGKGYVKDLTLDELLGLDAGGWFSSNFIGEGLPSLQLVLEWLLEEGNDLTLNIELKNDIIAYEGMERKVLDLIDRYQLQDRVIISSFNAPSLKKVKAINPNISVGYLIAGVKQDAIKVARDIGADAIHCQPSFALSTYGRDAIEKGFPLRVYTVNERAVKEQLVETGVEVIMTDVPEQLK</sequence>
<evidence type="ECO:0000259" key="1">
    <source>
        <dbReference type="PROSITE" id="PS51704"/>
    </source>
</evidence>
<reference evidence="2 3" key="1">
    <citation type="submission" date="2017-08" db="EMBL/GenBank/DDBJ databases">
        <title>Complete Genome Sequence of Bacillus kochii Oregon-R-modENCODE STRAIN BDGP4, isolated from Drosophila melanogaster gut.</title>
        <authorList>
            <person name="Wan K.H."/>
            <person name="Yu C."/>
            <person name="Park S."/>
            <person name="Hammonds A.S."/>
            <person name="Booth B.W."/>
            <person name="Celniker S.E."/>
        </authorList>
    </citation>
    <scope>NUCLEOTIDE SEQUENCE [LARGE SCALE GENOMIC DNA]</scope>
    <source>
        <strain evidence="2 3">BDGP4</strain>
    </source>
</reference>
<dbReference type="InterPro" id="IPR017946">
    <property type="entry name" value="PLC-like_Pdiesterase_TIM-brl"/>
</dbReference>
<feature type="domain" description="GP-PDE" evidence="1">
    <location>
        <begin position="10"/>
        <end position="245"/>
    </location>
</feature>
<proteinExistence type="predicted"/>
<dbReference type="EMBL" id="CP022983">
    <property type="protein sequence ID" value="ASV66765.1"/>
    <property type="molecule type" value="Genomic_DNA"/>
</dbReference>
<dbReference type="Gene3D" id="3.20.20.190">
    <property type="entry name" value="Phosphatidylinositol (PI) phosphodiesterase"/>
    <property type="match status" value="1"/>
</dbReference>
<dbReference type="GO" id="GO:0006629">
    <property type="term" value="P:lipid metabolic process"/>
    <property type="evidence" value="ECO:0007669"/>
    <property type="project" value="InterPro"/>
</dbReference>
<accession>A0A248TEZ0</accession>
<dbReference type="PANTHER" id="PTHR46211">
    <property type="entry name" value="GLYCEROPHOSPHORYL DIESTER PHOSPHODIESTERASE"/>
    <property type="match status" value="1"/>
</dbReference>
<dbReference type="SUPFAM" id="SSF51695">
    <property type="entry name" value="PLC-like phosphodiesterases"/>
    <property type="match status" value="1"/>
</dbReference>
<dbReference type="CDD" id="cd08563">
    <property type="entry name" value="GDPD_TtGDE_like"/>
    <property type="match status" value="1"/>
</dbReference>
<dbReference type="GO" id="GO:0008081">
    <property type="term" value="F:phosphoric diester hydrolase activity"/>
    <property type="evidence" value="ECO:0007669"/>
    <property type="project" value="InterPro"/>
</dbReference>
<dbReference type="AlphaFoldDB" id="A0A248TEZ0"/>
<protein>
    <submittedName>
        <fullName evidence="2">Glycerophosphodiester phosphodiesterase</fullName>
    </submittedName>
</protein>
<gene>
    <name evidence="2" type="ORF">CKF48_05180</name>
</gene>
<evidence type="ECO:0000313" key="2">
    <source>
        <dbReference type="EMBL" id="ASV66765.1"/>
    </source>
</evidence>
<name>A0A248TEZ0_9BACI</name>
<dbReference type="OrthoDB" id="384721at2"/>
<organism evidence="2 3">
    <name type="scientific">Cytobacillus kochii</name>
    <dbReference type="NCBI Taxonomy" id="859143"/>
    <lineage>
        <taxon>Bacteria</taxon>
        <taxon>Bacillati</taxon>
        <taxon>Bacillota</taxon>
        <taxon>Bacilli</taxon>
        <taxon>Bacillales</taxon>
        <taxon>Bacillaceae</taxon>
        <taxon>Cytobacillus</taxon>
    </lineage>
</organism>